<organism evidence="1 2">
    <name type="scientific">Hafnia alvei</name>
    <dbReference type="NCBI Taxonomy" id="569"/>
    <lineage>
        <taxon>Bacteria</taxon>
        <taxon>Pseudomonadati</taxon>
        <taxon>Pseudomonadota</taxon>
        <taxon>Gammaproteobacteria</taxon>
        <taxon>Enterobacterales</taxon>
        <taxon>Hafniaceae</taxon>
        <taxon>Hafnia</taxon>
    </lineage>
</organism>
<sequence>MADIFEWPADICPTSLTWRPESNTKTFRSPFNGSSQTVRFPGTRWVCSLTLNNLTDERSRRIDALVAALDGEYGRVKIRDWGRAGRPPLGKPLVSDADQSGTQLHSKGWTPNKTVLLIGDYITVNGELKMVTADIKSAADGTAIIQIAPMLRSAPVLNSPIEVEKPYGVFKLKDNQQGAGSRVPGVFTSYTLEFEEAF</sequence>
<name>A0A377PLE5_HAFAL</name>
<reference evidence="1 2" key="1">
    <citation type="submission" date="2018-06" db="EMBL/GenBank/DDBJ databases">
        <authorList>
            <consortium name="Pathogen Informatics"/>
            <person name="Doyle S."/>
        </authorList>
    </citation>
    <scope>NUCLEOTIDE SEQUENCE [LARGE SCALE GENOMIC DNA]</scope>
    <source>
        <strain evidence="1 2">NCTC8105</strain>
    </source>
</reference>
<accession>A0A377PLE5</accession>
<dbReference type="AlphaFoldDB" id="A0A377PLE5"/>
<proteinExistence type="predicted"/>
<evidence type="ECO:0008006" key="3">
    <source>
        <dbReference type="Google" id="ProtNLM"/>
    </source>
</evidence>
<evidence type="ECO:0000313" key="2">
    <source>
        <dbReference type="Proteomes" id="UP000254821"/>
    </source>
</evidence>
<evidence type="ECO:0000313" key="1">
    <source>
        <dbReference type="EMBL" id="STQ81137.1"/>
    </source>
</evidence>
<protein>
    <recommendedName>
        <fullName evidence="3">Phage protein</fullName>
    </recommendedName>
</protein>
<dbReference type="Proteomes" id="UP000254821">
    <property type="component" value="Unassembled WGS sequence"/>
</dbReference>
<dbReference type="RefSeq" id="WP_043494308.1">
    <property type="nucleotide sequence ID" value="NZ_CP139992.1"/>
</dbReference>
<gene>
    <name evidence="1" type="ORF">NCTC8105_03314</name>
</gene>
<dbReference type="EMBL" id="UGHP01000001">
    <property type="protein sequence ID" value="STQ81137.1"/>
    <property type="molecule type" value="Genomic_DNA"/>
</dbReference>